<gene>
    <name evidence="2" type="ORF">PISMIDRAFT_17740</name>
</gene>
<keyword evidence="3" id="KW-1185">Reference proteome</keyword>
<accession>A0A0C9YU48</accession>
<dbReference type="HOGENOM" id="CLU_1627741_0_0_1"/>
<name>A0A0C9YU48_9AGAM</name>
<evidence type="ECO:0000313" key="2">
    <source>
        <dbReference type="EMBL" id="KIK13807.1"/>
    </source>
</evidence>
<dbReference type="Proteomes" id="UP000054018">
    <property type="component" value="Unassembled WGS sequence"/>
</dbReference>
<evidence type="ECO:0000313" key="3">
    <source>
        <dbReference type="Proteomes" id="UP000054018"/>
    </source>
</evidence>
<evidence type="ECO:0000256" key="1">
    <source>
        <dbReference type="SAM" id="MobiDB-lite"/>
    </source>
</evidence>
<organism evidence="2 3">
    <name type="scientific">Pisolithus microcarpus 441</name>
    <dbReference type="NCBI Taxonomy" id="765257"/>
    <lineage>
        <taxon>Eukaryota</taxon>
        <taxon>Fungi</taxon>
        <taxon>Dikarya</taxon>
        <taxon>Basidiomycota</taxon>
        <taxon>Agaricomycotina</taxon>
        <taxon>Agaricomycetes</taxon>
        <taxon>Agaricomycetidae</taxon>
        <taxon>Boletales</taxon>
        <taxon>Sclerodermatineae</taxon>
        <taxon>Pisolithaceae</taxon>
        <taxon>Pisolithus</taxon>
    </lineage>
</organism>
<reference evidence="2 3" key="1">
    <citation type="submission" date="2014-04" db="EMBL/GenBank/DDBJ databases">
        <authorList>
            <consortium name="DOE Joint Genome Institute"/>
            <person name="Kuo A."/>
            <person name="Kohler A."/>
            <person name="Costa M.D."/>
            <person name="Nagy L.G."/>
            <person name="Floudas D."/>
            <person name="Copeland A."/>
            <person name="Barry K.W."/>
            <person name="Cichocki N."/>
            <person name="Veneault-Fourrey C."/>
            <person name="LaButti K."/>
            <person name="Lindquist E.A."/>
            <person name="Lipzen A."/>
            <person name="Lundell T."/>
            <person name="Morin E."/>
            <person name="Murat C."/>
            <person name="Sun H."/>
            <person name="Tunlid A."/>
            <person name="Henrissat B."/>
            <person name="Grigoriev I.V."/>
            <person name="Hibbett D.S."/>
            <person name="Martin F."/>
            <person name="Nordberg H.P."/>
            <person name="Cantor M.N."/>
            <person name="Hua S.X."/>
        </authorList>
    </citation>
    <scope>NUCLEOTIDE SEQUENCE [LARGE SCALE GENOMIC DNA]</scope>
    <source>
        <strain evidence="2 3">441</strain>
    </source>
</reference>
<reference evidence="3" key="2">
    <citation type="submission" date="2015-01" db="EMBL/GenBank/DDBJ databases">
        <title>Evolutionary Origins and Diversification of the Mycorrhizal Mutualists.</title>
        <authorList>
            <consortium name="DOE Joint Genome Institute"/>
            <consortium name="Mycorrhizal Genomics Consortium"/>
            <person name="Kohler A."/>
            <person name="Kuo A."/>
            <person name="Nagy L.G."/>
            <person name="Floudas D."/>
            <person name="Copeland A."/>
            <person name="Barry K.W."/>
            <person name="Cichocki N."/>
            <person name="Veneault-Fourrey C."/>
            <person name="LaButti K."/>
            <person name="Lindquist E.A."/>
            <person name="Lipzen A."/>
            <person name="Lundell T."/>
            <person name="Morin E."/>
            <person name="Murat C."/>
            <person name="Riley R."/>
            <person name="Ohm R."/>
            <person name="Sun H."/>
            <person name="Tunlid A."/>
            <person name="Henrissat B."/>
            <person name="Grigoriev I.V."/>
            <person name="Hibbett D.S."/>
            <person name="Martin F."/>
        </authorList>
    </citation>
    <scope>NUCLEOTIDE SEQUENCE [LARGE SCALE GENOMIC DNA]</scope>
    <source>
        <strain evidence="3">441</strain>
    </source>
</reference>
<dbReference type="AlphaFoldDB" id="A0A0C9YU48"/>
<protein>
    <submittedName>
        <fullName evidence="2">Uncharacterized protein</fullName>
    </submittedName>
</protein>
<dbReference type="EMBL" id="KN833973">
    <property type="protein sequence ID" value="KIK13807.1"/>
    <property type="molecule type" value="Genomic_DNA"/>
</dbReference>
<feature type="region of interest" description="Disordered" evidence="1">
    <location>
        <begin position="77"/>
        <end position="123"/>
    </location>
</feature>
<proteinExistence type="predicted"/>
<dbReference type="OrthoDB" id="10636686at2759"/>
<sequence length="163" mass="18531">MHQQLVLPRLRQNVKPLPPPVTLLDLERLYLHRQTMIQRHPPRKKAWISKRAQIPLSEVEGSLSSAPQWRVTLVVRPPREAPQKHAVPPAIRAEPSTNTPLPAPPIPPSHAHSPPLEPMPLRLSPVDPSNISYHRRLDDIIKRQDLIFGRVDEVDRWVADVAG</sequence>